<feature type="region of interest" description="Disordered" evidence="1">
    <location>
        <begin position="1"/>
        <end position="26"/>
    </location>
</feature>
<dbReference type="Pfam" id="PF20167">
    <property type="entry name" value="Transposase_32"/>
    <property type="match status" value="1"/>
</dbReference>
<keyword evidence="4" id="KW-1185">Reference proteome</keyword>
<comment type="caution">
    <text evidence="3">The sequence shown here is derived from an EMBL/GenBank/DDBJ whole genome shotgun (WGS) entry which is preliminary data.</text>
</comment>
<feature type="region of interest" description="Disordered" evidence="1">
    <location>
        <begin position="274"/>
        <end position="294"/>
    </location>
</feature>
<feature type="domain" description="Putative plant transposon protein" evidence="2">
    <location>
        <begin position="80"/>
        <end position="239"/>
    </location>
</feature>
<feature type="compositionally biased region" description="Basic and acidic residues" evidence="1">
    <location>
        <begin position="8"/>
        <end position="26"/>
    </location>
</feature>
<accession>A0A7J0GUD5</accession>
<dbReference type="Proteomes" id="UP000585474">
    <property type="component" value="Unassembled WGS sequence"/>
</dbReference>
<dbReference type="EMBL" id="BJWL01000024">
    <property type="protein sequence ID" value="GFZ14396.1"/>
    <property type="molecule type" value="Genomic_DNA"/>
</dbReference>
<gene>
    <name evidence="3" type="ORF">Acr_24g0005860</name>
</gene>
<evidence type="ECO:0000313" key="3">
    <source>
        <dbReference type="EMBL" id="GFZ14396.1"/>
    </source>
</evidence>
<dbReference type="AlphaFoldDB" id="A0A7J0GUD5"/>
<name>A0A7J0GUD5_9ERIC</name>
<feature type="compositionally biased region" description="Basic and acidic residues" evidence="1">
    <location>
        <begin position="279"/>
        <end position="294"/>
    </location>
</feature>
<dbReference type="InterPro" id="IPR046796">
    <property type="entry name" value="Transposase_32_dom"/>
</dbReference>
<dbReference type="OrthoDB" id="848707at2759"/>
<feature type="region of interest" description="Disordered" evidence="1">
    <location>
        <begin position="347"/>
        <end position="372"/>
    </location>
</feature>
<organism evidence="3 4">
    <name type="scientific">Actinidia rufa</name>
    <dbReference type="NCBI Taxonomy" id="165716"/>
    <lineage>
        <taxon>Eukaryota</taxon>
        <taxon>Viridiplantae</taxon>
        <taxon>Streptophyta</taxon>
        <taxon>Embryophyta</taxon>
        <taxon>Tracheophyta</taxon>
        <taxon>Spermatophyta</taxon>
        <taxon>Magnoliopsida</taxon>
        <taxon>eudicotyledons</taxon>
        <taxon>Gunneridae</taxon>
        <taxon>Pentapetalae</taxon>
        <taxon>asterids</taxon>
        <taxon>Ericales</taxon>
        <taxon>Actinidiaceae</taxon>
        <taxon>Actinidia</taxon>
    </lineage>
</organism>
<proteinExistence type="predicted"/>
<sequence>MVKGQKRKANDYLDKGKGKKKKEESSAPILDRDPLYFSKNKVQERYNLDFSLRKVLNDRWIDLDFFDAHNFEFNTKMDDLGWTLMTTLRDDVYTDLVAHFYANAKRGHDSDTIKSYVKGVKIELNQDVIRNILGMGFGGEKSRKEVKRIEQLKVLYGHVICVNIQPKANILTLELRLVHHFVCTILIPKVGKYEYISDKELFFLWAYMTNSRMHKTITKKISLPYGMLLTRIFKYFKVDSNDEIIRVLKAVSYKYNEKTLKRIGYELKENQWTPKPSKKMGEGNSKGKEPLEDEVPKVESFEVEMRTFMSQMQVLMQTLHTKVNNMAFCLMFVEKKLRVLIKEVRKGKVPMEESKSEEEEKNKEEEAEKDEE</sequence>
<evidence type="ECO:0000259" key="2">
    <source>
        <dbReference type="Pfam" id="PF20167"/>
    </source>
</evidence>
<feature type="compositionally biased region" description="Basic and acidic residues" evidence="1">
    <location>
        <begin position="347"/>
        <end position="366"/>
    </location>
</feature>
<reference evidence="3 4" key="1">
    <citation type="submission" date="2019-07" db="EMBL/GenBank/DDBJ databases">
        <title>De Novo Assembly of kiwifruit Actinidia rufa.</title>
        <authorList>
            <person name="Sugita-Konishi S."/>
            <person name="Sato K."/>
            <person name="Mori E."/>
            <person name="Abe Y."/>
            <person name="Kisaki G."/>
            <person name="Hamano K."/>
            <person name="Suezawa K."/>
            <person name="Otani M."/>
            <person name="Fukuda T."/>
            <person name="Manabe T."/>
            <person name="Gomi K."/>
            <person name="Tabuchi M."/>
            <person name="Akimitsu K."/>
            <person name="Kataoka I."/>
        </authorList>
    </citation>
    <scope>NUCLEOTIDE SEQUENCE [LARGE SCALE GENOMIC DNA]</scope>
    <source>
        <strain evidence="4">cv. Fuchu</strain>
    </source>
</reference>
<evidence type="ECO:0000313" key="4">
    <source>
        <dbReference type="Proteomes" id="UP000585474"/>
    </source>
</evidence>
<protein>
    <recommendedName>
        <fullName evidence="2">Putative plant transposon protein domain-containing protein</fullName>
    </recommendedName>
</protein>
<evidence type="ECO:0000256" key="1">
    <source>
        <dbReference type="SAM" id="MobiDB-lite"/>
    </source>
</evidence>